<evidence type="ECO:0000313" key="4">
    <source>
        <dbReference type="EMBL" id="MDR0183462.1"/>
    </source>
</evidence>
<dbReference type="InterPro" id="IPR037026">
    <property type="entry name" value="Vgr_OB-fold_dom_sf"/>
</dbReference>
<evidence type="ECO:0000259" key="3">
    <source>
        <dbReference type="Pfam" id="PF22178"/>
    </source>
</evidence>
<evidence type="ECO:0000313" key="5">
    <source>
        <dbReference type="Proteomes" id="UP001233535"/>
    </source>
</evidence>
<dbReference type="InterPro" id="IPR050708">
    <property type="entry name" value="T6SS_VgrG/RHS"/>
</dbReference>
<dbReference type="SUPFAM" id="SSF69349">
    <property type="entry name" value="Phage fibre proteins"/>
    <property type="match status" value="1"/>
</dbReference>
<dbReference type="InterPro" id="IPR017847">
    <property type="entry name" value="T6SS_RhsGE_Vgr_subset"/>
</dbReference>
<dbReference type="NCBIfam" id="TIGR03361">
    <property type="entry name" value="VI_Rhs_Vgr"/>
    <property type="match status" value="1"/>
</dbReference>
<name>A0ABU1CE58_9GAMM</name>
<dbReference type="PANTHER" id="PTHR32305">
    <property type="match status" value="1"/>
</dbReference>
<dbReference type="Proteomes" id="UP001233535">
    <property type="component" value="Unassembled WGS sequence"/>
</dbReference>
<sequence length="706" mass="79411">MSQQSDVRFRFIMPDAPAFDVVRFEMVEGVSQPFRLELELSSHDSVIDAAMLLDCEATFTIERNGRVERTIVGIVTAFEQDETGFRRTRYRASVESPLARLRLRHNSRIFQGVNATEILATLLKEHRVIESRTAYSARHEPREYCVQYRESDSDFFHRLATEEGIVHWHEVGEGRTTMVLSDKIDSAPILAGVPVVYQPQPAGDAPGPHLSRFAYRKQLAPTRMTQRDYTFHNPRYDLQHEAKAWAAEDAVGDYEHYDYAGRYKRDEAGKPFTRSKLSGLRNEAEHARIEGDDARLFPAVAFDLIDHPVAAHNTRWRVVAMRHSGEQATSQEEDSTRAEHGTHYRYHATVVPAHYDWKPTPLPQPVVDGPQIAHVVGPPGEEIHCDEHGRVQVWFPWDREGPRENATCWIRVSQGWAGAMYGFMALPRIGHEVIVSFLEGDPDQPVITGRAYHAANRPPYELPHHKTRTTFKTQTHKGEGFNELRFEDEAGREEIFIHAQRDQNIVVEHDERTRVGHDRSEEVGNDETISIVHDRKEQVGNDETLSIGQDRKETLGRDHVIDIGRSRQVTIAKDLIENIGNVRIEKTATDRKAETGGHYEHKVAGKAAVEAGESITQRTQVLELSASDKLVLRGPGGTITLDARGVTLEALEHLFKGPVQVATGGAGNALSMGGSPQSGKLLDRICAMRSDGTCPLSDCPCGRNRR</sequence>
<protein>
    <submittedName>
        <fullName evidence="4">Type VI secretion system tip protein TssI/VgrG</fullName>
    </submittedName>
</protein>
<feature type="domain" description="Gp5/Type VI secretion system Vgr C-terminal trimerisation" evidence="3">
    <location>
        <begin position="469"/>
        <end position="574"/>
    </location>
</feature>
<gene>
    <name evidence="4" type="primary">tssI</name>
    <name evidence="4" type="ORF">P8609_10860</name>
</gene>
<evidence type="ECO:0000259" key="2">
    <source>
        <dbReference type="Pfam" id="PF04717"/>
    </source>
</evidence>
<dbReference type="Gene3D" id="2.40.50.230">
    <property type="entry name" value="Gp5 N-terminal domain"/>
    <property type="match status" value="1"/>
</dbReference>
<dbReference type="Pfam" id="PF05954">
    <property type="entry name" value="Phage_GPD"/>
    <property type="match status" value="1"/>
</dbReference>
<dbReference type="InterPro" id="IPR006531">
    <property type="entry name" value="Gp5/Vgr_OB"/>
</dbReference>
<feature type="domain" description="Gp5/Type VI secretion system Vgr protein OB-fold" evidence="2">
    <location>
        <begin position="386"/>
        <end position="452"/>
    </location>
</feature>
<organism evidence="4 5">
    <name type="scientific">Lysobacter arvi</name>
    <dbReference type="NCBI Taxonomy" id="3038776"/>
    <lineage>
        <taxon>Bacteria</taxon>
        <taxon>Pseudomonadati</taxon>
        <taxon>Pseudomonadota</taxon>
        <taxon>Gammaproteobacteria</taxon>
        <taxon>Lysobacterales</taxon>
        <taxon>Lysobacteraceae</taxon>
        <taxon>Lysobacter</taxon>
    </lineage>
</organism>
<dbReference type="EMBL" id="JARUHG010000003">
    <property type="protein sequence ID" value="MDR0183462.1"/>
    <property type="molecule type" value="Genomic_DNA"/>
</dbReference>
<comment type="caution">
    <text evidence="4">The sequence shown here is derived from an EMBL/GenBank/DDBJ whole genome shotgun (WGS) entry which is preliminary data.</text>
</comment>
<dbReference type="Pfam" id="PF04717">
    <property type="entry name" value="Phage_base_V"/>
    <property type="match status" value="1"/>
</dbReference>
<dbReference type="InterPro" id="IPR006533">
    <property type="entry name" value="T6SS_Vgr_RhsGE"/>
</dbReference>
<dbReference type="SUPFAM" id="SSF69255">
    <property type="entry name" value="gp5 N-terminal domain-like"/>
    <property type="match status" value="1"/>
</dbReference>
<accession>A0ABU1CE58</accession>
<dbReference type="InterPro" id="IPR054030">
    <property type="entry name" value="Gp5_Vgr_C"/>
</dbReference>
<dbReference type="Gene3D" id="3.55.50.10">
    <property type="entry name" value="Baseplate protein-like domains"/>
    <property type="match status" value="1"/>
</dbReference>
<dbReference type="PANTHER" id="PTHR32305:SF11">
    <property type="entry name" value="TYPE VI SECRETION SYSTEM SPIKE PROTEIN VGRG3"/>
    <property type="match status" value="1"/>
</dbReference>
<dbReference type="Gene3D" id="2.30.110.50">
    <property type="match status" value="1"/>
</dbReference>
<dbReference type="SUPFAM" id="SSF69279">
    <property type="entry name" value="Phage tail proteins"/>
    <property type="match status" value="2"/>
</dbReference>
<evidence type="ECO:0000256" key="1">
    <source>
        <dbReference type="ARBA" id="ARBA00005558"/>
    </source>
</evidence>
<keyword evidence="5" id="KW-1185">Reference proteome</keyword>
<dbReference type="RefSeq" id="WP_309262617.1">
    <property type="nucleotide sequence ID" value="NZ_JARUHG010000003.1"/>
</dbReference>
<reference evidence="4 5" key="1">
    <citation type="submission" date="2023-04" db="EMBL/GenBank/DDBJ databases">
        <title>Lysobacter sp. strain UC isolated from soil sample.</title>
        <authorList>
            <person name="Choksket S."/>
            <person name="Harshvardhan F."/>
            <person name="Rana R."/>
            <person name="Patil P.B."/>
            <person name="Korpole S."/>
        </authorList>
    </citation>
    <scope>NUCLEOTIDE SEQUENCE [LARGE SCALE GENOMIC DNA]</scope>
    <source>
        <strain evidence="4 5">UC</strain>
    </source>
</reference>
<proteinExistence type="inferred from homology"/>
<dbReference type="NCBIfam" id="TIGR01646">
    <property type="entry name" value="vgr_GE"/>
    <property type="match status" value="1"/>
</dbReference>
<comment type="similarity">
    <text evidence="1">Belongs to the VgrG protein family.</text>
</comment>
<dbReference type="Gene3D" id="4.10.220.110">
    <property type="match status" value="1"/>
</dbReference>
<dbReference type="Pfam" id="PF22178">
    <property type="entry name" value="Gp5_trimer_C"/>
    <property type="match status" value="1"/>
</dbReference>